<dbReference type="SUPFAM" id="SSF46785">
    <property type="entry name" value="Winged helix' DNA-binding domain"/>
    <property type="match status" value="1"/>
</dbReference>
<evidence type="ECO:0000313" key="5">
    <source>
        <dbReference type="EMBL" id="SDG16834.1"/>
    </source>
</evidence>
<dbReference type="InterPro" id="IPR000835">
    <property type="entry name" value="HTH_MarR-typ"/>
</dbReference>
<organism evidence="5 6">
    <name type="scientific">Methanolobus vulcani</name>
    <dbReference type="NCBI Taxonomy" id="38026"/>
    <lineage>
        <taxon>Archaea</taxon>
        <taxon>Methanobacteriati</taxon>
        <taxon>Methanobacteriota</taxon>
        <taxon>Stenosarchaea group</taxon>
        <taxon>Methanomicrobia</taxon>
        <taxon>Methanosarcinales</taxon>
        <taxon>Methanosarcinaceae</taxon>
        <taxon>Methanolobus</taxon>
    </lineage>
</organism>
<name>A0A7Z7FDF8_9EURY</name>
<comment type="caution">
    <text evidence="5">The sequence shown here is derived from an EMBL/GenBank/DDBJ whole genome shotgun (WGS) entry which is preliminary data.</text>
</comment>
<evidence type="ECO:0000313" key="6">
    <source>
        <dbReference type="Proteomes" id="UP000199259"/>
    </source>
</evidence>
<evidence type="ECO:0000256" key="2">
    <source>
        <dbReference type="ARBA" id="ARBA00023125"/>
    </source>
</evidence>
<keyword evidence="6" id="KW-1185">Reference proteome</keyword>
<protein>
    <submittedName>
        <fullName evidence="5">DNA-binding transcriptional regulator, MarR family</fullName>
    </submittedName>
</protein>
<dbReference type="OrthoDB" id="106463at2157"/>
<sequence length="139" mass="16095">MTGNNEHLFLIFENLFKIKSECSSEILCGCGLPDITLKQIGYLKIIDRYGEITFSKLAEVTSNSKPTISEMINKFIQMECVYKKRSLQDGRVFHICLTEKGQTICRCEQKALFRLTEKMNYSLTEDEIKTLVRILKKVK</sequence>
<dbReference type="Gene3D" id="1.10.10.10">
    <property type="entry name" value="Winged helix-like DNA-binding domain superfamily/Winged helix DNA-binding domain"/>
    <property type="match status" value="1"/>
</dbReference>
<dbReference type="InterPro" id="IPR055166">
    <property type="entry name" value="Transc_reg_Sar_Rot_HTH"/>
</dbReference>
<dbReference type="GO" id="GO:0003700">
    <property type="term" value="F:DNA-binding transcription factor activity"/>
    <property type="evidence" value="ECO:0007669"/>
    <property type="project" value="InterPro"/>
</dbReference>
<keyword evidence="2 5" id="KW-0238">DNA-binding</keyword>
<dbReference type="PANTHER" id="PTHR33164">
    <property type="entry name" value="TRANSCRIPTIONAL REGULATOR, MARR FAMILY"/>
    <property type="match status" value="1"/>
</dbReference>
<dbReference type="PROSITE" id="PS50995">
    <property type="entry name" value="HTH_MARR_2"/>
    <property type="match status" value="1"/>
</dbReference>
<evidence type="ECO:0000256" key="3">
    <source>
        <dbReference type="ARBA" id="ARBA00023163"/>
    </source>
</evidence>
<dbReference type="EMBL" id="FNCA01000008">
    <property type="protein sequence ID" value="SDG16834.1"/>
    <property type="molecule type" value="Genomic_DNA"/>
</dbReference>
<accession>A0A7Z7FDF8</accession>
<dbReference type="InterPro" id="IPR036390">
    <property type="entry name" value="WH_DNA-bd_sf"/>
</dbReference>
<evidence type="ECO:0000256" key="1">
    <source>
        <dbReference type="ARBA" id="ARBA00023015"/>
    </source>
</evidence>
<keyword evidence="1" id="KW-0805">Transcription regulation</keyword>
<reference evidence="5 6" key="1">
    <citation type="submission" date="2016-10" db="EMBL/GenBank/DDBJ databases">
        <authorList>
            <person name="Varghese N."/>
            <person name="Submissions S."/>
        </authorList>
    </citation>
    <scope>NUCLEOTIDE SEQUENCE [LARGE SCALE GENOMIC DNA]</scope>
    <source>
        <strain evidence="5 6">PL 12/M</strain>
    </source>
</reference>
<dbReference type="GO" id="GO:0006950">
    <property type="term" value="P:response to stress"/>
    <property type="evidence" value="ECO:0007669"/>
    <property type="project" value="TreeGrafter"/>
</dbReference>
<dbReference type="SMART" id="SM00347">
    <property type="entry name" value="HTH_MARR"/>
    <property type="match status" value="1"/>
</dbReference>
<feature type="domain" description="HTH marR-type" evidence="4">
    <location>
        <begin position="5"/>
        <end position="139"/>
    </location>
</feature>
<evidence type="ECO:0000259" key="4">
    <source>
        <dbReference type="PROSITE" id="PS50995"/>
    </source>
</evidence>
<proteinExistence type="predicted"/>
<dbReference type="Proteomes" id="UP000199259">
    <property type="component" value="Unassembled WGS sequence"/>
</dbReference>
<dbReference type="InterPro" id="IPR036388">
    <property type="entry name" value="WH-like_DNA-bd_sf"/>
</dbReference>
<dbReference type="AlphaFoldDB" id="A0A7Z7FDF8"/>
<dbReference type="InterPro" id="IPR039422">
    <property type="entry name" value="MarR/SlyA-like"/>
</dbReference>
<dbReference type="Pfam" id="PF22381">
    <property type="entry name" value="Staph_reg_Sar_Rot"/>
    <property type="match status" value="1"/>
</dbReference>
<dbReference type="PRINTS" id="PR00598">
    <property type="entry name" value="HTHMARR"/>
</dbReference>
<gene>
    <name evidence="5" type="ORF">SAMN04488589_2338</name>
</gene>
<dbReference type="GO" id="GO:0003677">
    <property type="term" value="F:DNA binding"/>
    <property type="evidence" value="ECO:0007669"/>
    <property type="project" value="UniProtKB-KW"/>
</dbReference>
<keyword evidence="3" id="KW-0804">Transcription</keyword>
<dbReference type="PANTHER" id="PTHR33164:SF43">
    <property type="entry name" value="HTH-TYPE TRANSCRIPTIONAL REPRESSOR YETL"/>
    <property type="match status" value="1"/>
</dbReference>